<reference evidence="1" key="1">
    <citation type="submission" date="2022-03" db="EMBL/GenBank/DDBJ databases">
        <authorList>
            <person name="Sayadi A."/>
        </authorList>
    </citation>
    <scope>NUCLEOTIDE SEQUENCE</scope>
</reference>
<dbReference type="AlphaFoldDB" id="A0A9P0K035"/>
<proteinExistence type="predicted"/>
<dbReference type="OrthoDB" id="8059033at2759"/>
<name>A0A9P0K035_ACAOB</name>
<evidence type="ECO:0000313" key="2">
    <source>
        <dbReference type="Proteomes" id="UP001152888"/>
    </source>
</evidence>
<feature type="non-terminal residue" evidence="1">
    <location>
        <position position="1"/>
    </location>
</feature>
<keyword evidence="2" id="KW-1185">Reference proteome</keyword>
<evidence type="ECO:0000313" key="1">
    <source>
        <dbReference type="EMBL" id="CAH1961622.1"/>
    </source>
</evidence>
<comment type="caution">
    <text evidence="1">The sequence shown here is derived from an EMBL/GenBank/DDBJ whole genome shotgun (WGS) entry which is preliminary data.</text>
</comment>
<dbReference type="EMBL" id="CAKOFQ010006696">
    <property type="protein sequence ID" value="CAH1961622.1"/>
    <property type="molecule type" value="Genomic_DNA"/>
</dbReference>
<sequence>SRTIIDFIITNEQNLTAKVRHIPRISDHSWISLEVESKFDANKVEEITNINYVKLQEALLVPSQETFFSWLWML</sequence>
<dbReference type="Proteomes" id="UP001152888">
    <property type="component" value="Unassembled WGS sequence"/>
</dbReference>
<gene>
    <name evidence="1" type="ORF">ACAOBT_LOCUS4251</name>
</gene>
<accession>A0A9P0K035</accession>
<organism evidence="1 2">
    <name type="scientific">Acanthoscelides obtectus</name>
    <name type="common">Bean weevil</name>
    <name type="synonym">Bruchus obtectus</name>
    <dbReference type="NCBI Taxonomy" id="200917"/>
    <lineage>
        <taxon>Eukaryota</taxon>
        <taxon>Metazoa</taxon>
        <taxon>Ecdysozoa</taxon>
        <taxon>Arthropoda</taxon>
        <taxon>Hexapoda</taxon>
        <taxon>Insecta</taxon>
        <taxon>Pterygota</taxon>
        <taxon>Neoptera</taxon>
        <taxon>Endopterygota</taxon>
        <taxon>Coleoptera</taxon>
        <taxon>Polyphaga</taxon>
        <taxon>Cucujiformia</taxon>
        <taxon>Chrysomeloidea</taxon>
        <taxon>Chrysomelidae</taxon>
        <taxon>Bruchinae</taxon>
        <taxon>Bruchini</taxon>
        <taxon>Acanthoscelides</taxon>
    </lineage>
</organism>
<protein>
    <submittedName>
        <fullName evidence="1">Uncharacterized protein</fullName>
    </submittedName>
</protein>